<dbReference type="Gene3D" id="3.20.20.140">
    <property type="entry name" value="Metal-dependent hydrolases"/>
    <property type="match status" value="1"/>
</dbReference>
<dbReference type="InterPro" id="IPR006680">
    <property type="entry name" value="Amidohydro-rel"/>
</dbReference>
<comment type="caution">
    <text evidence="3">The sequence shown here is derived from an EMBL/GenBank/DDBJ whole genome shotgun (WGS) entry which is preliminary data.</text>
</comment>
<dbReference type="InterPro" id="IPR032466">
    <property type="entry name" value="Metal_Hydrolase"/>
</dbReference>
<dbReference type="GO" id="GO:0016787">
    <property type="term" value="F:hydrolase activity"/>
    <property type="evidence" value="ECO:0007669"/>
    <property type="project" value="InterPro"/>
</dbReference>
<dbReference type="Proteomes" id="UP000216429">
    <property type="component" value="Unassembled WGS sequence"/>
</dbReference>
<comment type="similarity">
    <text evidence="1">Belongs to the metallo-dependent hydrolases superfamily.</text>
</comment>
<dbReference type="Pfam" id="PF04909">
    <property type="entry name" value="Amidohydro_2"/>
    <property type="match status" value="1"/>
</dbReference>
<name>A0A261VCY4_9BORD</name>
<keyword evidence="4" id="KW-1185">Reference proteome</keyword>
<evidence type="ECO:0000259" key="2">
    <source>
        <dbReference type="Pfam" id="PF04909"/>
    </source>
</evidence>
<dbReference type="EMBL" id="NEVU01000003">
    <property type="protein sequence ID" value="OZI71994.1"/>
    <property type="molecule type" value="Genomic_DNA"/>
</dbReference>
<feature type="domain" description="Amidohydrolase-related" evidence="2">
    <location>
        <begin position="33"/>
        <end position="344"/>
    </location>
</feature>
<sequence>MKAMDATSRHIPIRESWLATTIEAAIDPETPIVDAHHHLWHKQDAPSYLLPQMQADIASSGHNIVATVAVEARHNYRDDLGPALAPLGETEQAVGVGTTCRDTDPDGPAIAAAIVGYVDLSLGAEAGALLDRHIEVAQGRFRGVRNTSAWHADPAARGSVILPPPGLLYDRKFRQGIKELTRRNLVFEAWMYHTQLGELVDLARDNPETRIVLNHQGGPIGFGPYAGCRAEVFRDWTHFMRRLAEYPNIRVKLGGMGMLMAGFRFHENARAPTSAELAAAWSPYMTSCIELFGAQRCMFESNFPVDKGTASYGVVWNAFKRIIHAYSADEKRDLLGRNARDLYSLTIDI</sequence>
<dbReference type="PANTHER" id="PTHR43569">
    <property type="entry name" value="AMIDOHYDROLASE"/>
    <property type="match status" value="1"/>
</dbReference>
<evidence type="ECO:0000313" key="4">
    <source>
        <dbReference type="Proteomes" id="UP000216429"/>
    </source>
</evidence>
<protein>
    <recommendedName>
        <fullName evidence="2">Amidohydrolase-related domain-containing protein</fullName>
    </recommendedName>
</protein>
<proteinExistence type="inferred from homology"/>
<gene>
    <name evidence="3" type="ORF">CAL22_19650</name>
</gene>
<evidence type="ECO:0000313" key="3">
    <source>
        <dbReference type="EMBL" id="OZI71994.1"/>
    </source>
</evidence>
<reference evidence="4" key="1">
    <citation type="submission" date="2017-05" db="EMBL/GenBank/DDBJ databases">
        <title>Complete and WGS of Bordetella genogroups.</title>
        <authorList>
            <person name="Spilker T."/>
            <person name="Lipuma J."/>
        </authorList>
    </citation>
    <scope>NUCLEOTIDE SEQUENCE [LARGE SCALE GENOMIC DNA]</scope>
    <source>
        <strain evidence="4">AU6712</strain>
    </source>
</reference>
<organism evidence="3 4">
    <name type="scientific">Bordetella genomosp. 12</name>
    <dbReference type="NCBI Taxonomy" id="463035"/>
    <lineage>
        <taxon>Bacteria</taxon>
        <taxon>Pseudomonadati</taxon>
        <taxon>Pseudomonadota</taxon>
        <taxon>Betaproteobacteria</taxon>
        <taxon>Burkholderiales</taxon>
        <taxon>Alcaligenaceae</taxon>
        <taxon>Bordetella</taxon>
    </lineage>
</organism>
<accession>A0A261VCY4</accession>
<dbReference type="AlphaFoldDB" id="A0A261VCY4"/>
<dbReference type="PANTHER" id="PTHR43569:SF1">
    <property type="entry name" value="BLL3371 PROTEIN"/>
    <property type="match status" value="1"/>
</dbReference>
<evidence type="ECO:0000256" key="1">
    <source>
        <dbReference type="ARBA" id="ARBA00038310"/>
    </source>
</evidence>
<dbReference type="InterPro" id="IPR052350">
    <property type="entry name" value="Metallo-dep_Lactonases"/>
</dbReference>
<dbReference type="SUPFAM" id="SSF51556">
    <property type="entry name" value="Metallo-dependent hydrolases"/>
    <property type="match status" value="1"/>
</dbReference>